<organism evidence="2 3">
    <name type="scientific">Salinivibrio kushneri</name>
    <dbReference type="NCBI Taxonomy" id="1908198"/>
    <lineage>
        <taxon>Bacteria</taxon>
        <taxon>Pseudomonadati</taxon>
        <taxon>Pseudomonadota</taxon>
        <taxon>Gammaproteobacteria</taxon>
        <taxon>Vibrionales</taxon>
        <taxon>Vibrionaceae</taxon>
        <taxon>Salinivibrio</taxon>
    </lineage>
</organism>
<dbReference type="Proteomes" id="UP001164748">
    <property type="component" value="Chromosome"/>
</dbReference>
<feature type="transmembrane region" description="Helical" evidence="1">
    <location>
        <begin position="166"/>
        <end position="188"/>
    </location>
</feature>
<accession>A0AA47KJ03</accession>
<dbReference type="InterPro" id="IPR005642">
    <property type="entry name" value="LysO"/>
</dbReference>
<evidence type="ECO:0000256" key="1">
    <source>
        <dbReference type="SAM" id="Phobius"/>
    </source>
</evidence>
<gene>
    <name evidence="2" type="ORF">N8M53_08110</name>
</gene>
<dbReference type="Pfam" id="PF03956">
    <property type="entry name" value="Lys_export"/>
    <property type="match status" value="1"/>
</dbReference>
<feature type="transmembrane region" description="Helical" evidence="1">
    <location>
        <begin position="137"/>
        <end position="154"/>
    </location>
</feature>
<feature type="transmembrane region" description="Helical" evidence="1">
    <location>
        <begin position="250"/>
        <end position="269"/>
    </location>
</feature>
<reference evidence="2" key="1">
    <citation type="submission" date="2022-09" db="EMBL/GenBank/DDBJ databases">
        <authorList>
            <person name="Li Z.-J."/>
        </authorList>
    </citation>
    <scope>NUCLEOTIDE SEQUENCE</scope>
    <source>
        <strain evidence="2">TGB11</strain>
    </source>
</reference>
<feature type="transmembrane region" description="Helical" evidence="1">
    <location>
        <begin position="29"/>
        <end position="49"/>
    </location>
</feature>
<name>A0AA47KJ03_9GAMM</name>
<evidence type="ECO:0000313" key="2">
    <source>
        <dbReference type="EMBL" id="WBA07810.1"/>
    </source>
</evidence>
<dbReference type="AlphaFoldDB" id="A0AA47KJ03"/>
<keyword evidence="1" id="KW-0472">Membrane</keyword>
<feature type="transmembrane region" description="Helical" evidence="1">
    <location>
        <begin position="107"/>
        <end position="125"/>
    </location>
</feature>
<sequence>MFSGMLLIFSPLIIGYLIPIKQTRYLNAVNTLTMRLVMVILVLMGLSLAGLDNLGRHISTILYFAATFFICIGAANLLALPVLDKLFPTETHGHQHKLTLSAMMSESGKLIAAVAVGLTVGLLLNQDLSWVDTASEGILLLLLFLIGIQLRNSGMTLKQIILNKSGLMIAALVVATSLPGGLLAAWWLDIPYHHGLAMASGFGWYSLAGILMGDGLGPVYGGASFILELARELVAIMIIPILIRRYPLTAIGYGGATAMDFTLPIIQSTGGIRCVPIAIVSGFILSLLVPVLMLFFLSLGAS</sequence>
<evidence type="ECO:0000313" key="3">
    <source>
        <dbReference type="Proteomes" id="UP001164748"/>
    </source>
</evidence>
<dbReference type="EMBL" id="CP114588">
    <property type="protein sequence ID" value="WBA07810.1"/>
    <property type="molecule type" value="Genomic_DNA"/>
</dbReference>
<protein>
    <submittedName>
        <fullName evidence="2">Lysine exporter LysO family protein</fullName>
    </submittedName>
</protein>
<feature type="transmembrane region" description="Helical" evidence="1">
    <location>
        <begin position="275"/>
        <end position="297"/>
    </location>
</feature>
<keyword evidence="1" id="KW-0812">Transmembrane</keyword>
<dbReference type="RefSeq" id="WP_269578404.1">
    <property type="nucleotide sequence ID" value="NZ_CP114588.1"/>
</dbReference>
<feature type="transmembrane region" description="Helical" evidence="1">
    <location>
        <begin position="61"/>
        <end position="83"/>
    </location>
</feature>
<dbReference type="GO" id="GO:0005886">
    <property type="term" value="C:plasma membrane"/>
    <property type="evidence" value="ECO:0007669"/>
    <property type="project" value="TreeGrafter"/>
</dbReference>
<proteinExistence type="predicted"/>
<dbReference type="PANTHER" id="PTHR35804">
    <property type="entry name" value="LYSINE EXPORTER LYSO"/>
    <property type="match status" value="1"/>
</dbReference>
<keyword evidence="1" id="KW-1133">Transmembrane helix</keyword>
<dbReference type="PANTHER" id="PTHR35804:SF1">
    <property type="entry name" value="LYSINE EXPORTER LYSO"/>
    <property type="match status" value="1"/>
</dbReference>
<dbReference type="GO" id="GO:0015661">
    <property type="term" value="F:L-lysine efflux transmembrane transporter activity"/>
    <property type="evidence" value="ECO:0007669"/>
    <property type="project" value="InterPro"/>
</dbReference>